<dbReference type="InterPro" id="IPR000719">
    <property type="entry name" value="Prot_kinase_dom"/>
</dbReference>
<dbReference type="CDD" id="cd13999">
    <property type="entry name" value="STKc_MAP3K-like"/>
    <property type="match status" value="1"/>
</dbReference>
<gene>
    <name evidence="9" type="ORF">COCNU_03G003820</name>
</gene>
<evidence type="ECO:0000256" key="6">
    <source>
        <dbReference type="RuleBase" id="RU000304"/>
    </source>
</evidence>
<dbReference type="InterPro" id="IPR051681">
    <property type="entry name" value="Ser/Thr_Kinases-Pseudokinases"/>
</dbReference>
<name>A0A8K0I1Y6_COCNU</name>
<dbReference type="GO" id="GO:0005524">
    <property type="term" value="F:ATP binding"/>
    <property type="evidence" value="ECO:0007669"/>
    <property type="project" value="UniProtKB-UniRule"/>
</dbReference>
<evidence type="ECO:0000256" key="3">
    <source>
        <dbReference type="ARBA" id="ARBA00022777"/>
    </source>
</evidence>
<evidence type="ECO:0000256" key="5">
    <source>
        <dbReference type="PROSITE-ProRule" id="PRU10141"/>
    </source>
</evidence>
<dbReference type="AlphaFoldDB" id="A0A8K0I1Y6"/>
<dbReference type="PROSITE" id="PS50011">
    <property type="entry name" value="PROTEIN_KINASE_DOM"/>
    <property type="match status" value="1"/>
</dbReference>
<organism evidence="9 10">
    <name type="scientific">Cocos nucifera</name>
    <name type="common">Coconut palm</name>
    <dbReference type="NCBI Taxonomy" id="13894"/>
    <lineage>
        <taxon>Eukaryota</taxon>
        <taxon>Viridiplantae</taxon>
        <taxon>Streptophyta</taxon>
        <taxon>Embryophyta</taxon>
        <taxon>Tracheophyta</taxon>
        <taxon>Spermatophyta</taxon>
        <taxon>Magnoliopsida</taxon>
        <taxon>Liliopsida</taxon>
        <taxon>Arecaceae</taxon>
        <taxon>Arecoideae</taxon>
        <taxon>Cocoseae</taxon>
        <taxon>Attaleinae</taxon>
        <taxon>Cocos</taxon>
    </lineage>
</organism>
<comment type="similarity">
    <text evidence="6">Belongs to the protein kinase superfamily.</text>
</comment>
<dbReference type="EMBL" id="CM017874">
    <property type="protein sequence ID" value="KAG1334263.1"/>
    <property type="molecule type" value="Genomic_DNA"/>
</dbReference>
<reference evidence="9" key="1">
    <citation type="journal article" date="2017" name="Gigascience">
        <title>The genome draft of coconut (Cocos nucifera).</title>
        <authorList>
            <person name="Xiao Y."/>
            <person name="Xu P."/>
            <person name="Fan H."/>
            <person name="Baudouin L."/>
            <person name="Xia W."/>
            <person name="Bocs S."/>
            <person name="Xu J."/>
            <person name="Li Q."/>
            <person name="Guo A."/>
            <person name="Zhou L."/>
            <person name="Li J."/>
            <person name="Wu Y."/>
            <person name="Ma Z."/>
            <person name="Armero A."/>
            <person name="Issali A.E."/>
            <person name="Liu N."/>
            <person name="Peng M."/>
            <person name="Yang Y."/>
        </authorList>
    </citation>
    <scope>NUCLEOTIDE SEQUENCE</scope>
    <source>
        <tissue evidence="9">Spear leaf of Hainan Tall coconut</tissue>
    </source>
</reference>
<evidence type="ECO:0000256" key="4">
    <source>
        <dbReference type="ARBA" id="ARBA00022840"/>
    </source>
</evidence>
<dbReference type="PANTHER" id="PTHR44329">
    <property type="entry name" value="SERINE/THREONINE-PROTEIN KINASE TNNI3K-RELATED"/>
    <property type="match status" value="1"/>
</dbReference>
<evidence type="ECO:0000313" key="9">
    <source>
        <dbReference type="EMBL" id="KAG1334263.1"/>
    </source>
</evidence>
<evidence type="ECO:0000313" key="10">
    <source>
        <dbReference type="Proteomes" id="UP000797356"/>
    </source>
</evidence>
<keyword evidence="2 5" id="KW-0547">Nucleotide-binding</keyword>
<dbReference type="PROSITE" id="PS00108">
    <property type="entry name" value="PROTEIN_KINASE_ST"/>
    <property type="match status" value="1"/>
</dbReference>
<sequence length="457" mass="52394">MLQGLCHVNLRALRDTAAIQGKSSATEKQNLISPQYFSIPQALWWRMEKPSFPTNARDDISDPWISKKNRNLKNENLQTIHKTSSSIAVGELREELQRQRDLKDTYKARLERMQDYLRFCLDVAQQNGFLHHICNNQQSPRPTESNHGTTSKPGDRMTGDPHLAAIRDQAKINGWFIEPHEIEFHEKIGQGTTADIYRATWRGLDVAVKCIYPEYFQLNESGEEFFAHELDTLSRQRHPYVLQLMGACLLPPESGWVVTELLSGKTLTEWLHGHKERRRERSIPLPPLKERLKKALEVAQAVQYLHEQKPMVIHRDLKPSNVLLDDCLHVRVADFGHARFLPEGLAALTGEIGTYVYMAPEIIRCEPYNEKCDVYSFGVILNELITGQHPYVETSFNPGKIALEVGEGRLRPALPEDDGRYKELTDLICCSWNEDASTRPSFAIITSTLRKIQEKFN</sequence>
<keyword evidence="1" id="KW-0808">Transferase</keyword>
<dbReference type="SUPFAM" id="SSF56112">
    <property type="entry name" value="Protein kinase-like (PK-like)"/>
    <property type="match status" value="1"/>
</dbReference>
<evidence type="ECO:0000256" key="2">
    <source>
        <dbReference type="ARBA" id="ARBA00022741"/>
    </source>
</evidence>
<accession>A0A8K0I1Y6</accession>
<dbReference type="Gene3D" id="3.30.200.20">
    <property type="entry name" value="Phosphorylase Kinase, domain 1"/>
    <property type="match status" value="1"/>
</dbReference>
<protein>
    <submittedName>
        <fullName evidence="9">Serine/threonine-protein kinase STY46</fullName>
    </submittedName>
</protein>
<dbReference type="Proteomes" id="UP000797356">
    <property type="component" value="Chromosome 3"/>
</dbReference>
<dbReference type="InterPro" id="IPR011009">
    <property type="entry name" value="Kinase-like_dom_sf"/>
</dbReference>
<dbReference type="InterPro" id="IPR008271">
    <property type="entry name" value="Ser/Thr_kinase_AS"/>
</dbReference>
<keyword evidence="6" id="KW-0723">Serine/threonine-protein kinase</keyword>
<keyword evidence="3 9" id="KW-0418">Kinase</keyword>
<feature type="binding site" evidence="5">
    <location>
        <position position="209"/>
    </location>
    <ligand>
        <name>ATP</name>
        <dbReference type="ChEBI" id="CHEBI:30616"/>
    </ligand>
</feature>
<evidence type="ECO:0000256" key="1">
    <source>
        <dbReference type="ARBA" id="ARBA00022679"/>
    </source>
</evidence>
<keyword evidence="4 5" id="KW-0067">ATP-binding</keyword>
<reference evidence="9" key="2">
    <citation type="submission" date="2019-07" db="EMBL/GenBank/DDBJ databases">
        <authorList>
            <person name="Yang Y."/>
            <person name="Bocs S."/>
            <person name="Baudouin L."/>
        </authorList>
    </citation>
    <scope>NUCLEOTIDE SEQUENCE</scope>
    <source>
        <tissue evidence="9">Spear leaf of Hainan Tall coconut</tissue>
    </source>
</reference>
<dbReference type="SMART" id="SM00220">
    <property type="entry name" value="S_TKc"/>
    <property type="match status" value="1"/>
</dbReference>
<feature type="region of interest" description="Disordered" evidence="7">
    <location>
        <begin position="133"/>
        <end position="159"/>
    </location>
</feature>
<feature type="compositionally biased region" description="Polar residues" evidence="7">
    <location>
        <begin position="133"/>
        <end position="152"/>
    </location>
</feature>
<dbReference type="InterPro" id="IPR017441">
    <property type="entry name" value="Protein_kinase_ATP_BS"/>
</dbReference>
<feature type="domain" description="Protein kinase" evidence="8">
    <location>
        <begin position="182"/>
        <end position="456"/>
    </location>
</feature>
<dbReference type="PANTHER" id="PTHR44329:SF11">
    <property type="entry name" value="OS09G0443600 PROTEIN"/>
    <property type="match status" value="1"/>
</dbReference>
<comment type="caution">
    <text evidence="9">The sequence shown here is derived from an EMBL/GenBank/DDBJ whole genome shotgun (WGS) entry which is preliminary data.</text>
</comment>
<proteinExistence type="inferred from homology"/>
<evidence type="ECO:0000256" key="7">
    <source>
        <dbReference type="SAM" id="MobiDB-lite"/>
    </source>
</evidence>
<evidence type="ECO:0000259" key="8">
    <source>
        <dbReference type="PROSITE" id="PS50011"/>
    </source>
</evidence>
<dbReference type="OrthoDB" id="10261027at2759"/>
<dbReference type="GO" id="GO:0004674">
    <property type="term" value="F:protein serine/threonine kinase activity"/>
    <property type="evidence" value="ECO:0007669"/>
    <property type="project" value="UniProtKB-KW"/>
</dbReference>
<dbReference type="PROSITE" id="PS00107">
    <property type="entry name" value="PROTEIN_KINASE_ATP"/>
    <property type="match status" value="1"/>
</dbReference>
<keyword evidence="10" id="KW-1185">Reference proteome</keyword>
<dbReference type="Pfam" id="PF00069">
    <property type="entry name" value="Pkinase"/>
    <property type="match status" value="1"/>
</dbReference>
<dbReference type="Gene3D" id="1.10.510.10">
    <property type="entry name" value="Transferase(Phosphotransferase) domain 1"/>
    <property type="match status" value="1"/>
</dbReference>